<gene>
    <name evidence="6" type="ORF">D9615_006355</name>
</gene>
<dbReference type="EMBL" id="JAACJP010000024">
    <property type="protein sequence ID" value="KAF5377238.1"/>
    <property type="molecule type" value="Genomic_DNA"/>
</dbReference>
<dbReference type="GO" id="GO:0005634">
    <property type="term" value="C:nucleus"/>
    <property type="evidence" value="ECO:0007669"/>
    <property type="project" value="UniProtKB-UniRule"/>
</dbReference>
<feature type="compositionally biased region" description="Low complexity" evidence="4">
    <location>
        <begin position="60"/>
        <end position="75"/>
    </location>
</feature>
<feature type="compositionally biased region" description="Polar residues" evidence="4">
    <location>
        <begin position="48"/>
        <end position="58"/>
    </location>
</feature>
<keyword evidence="7" id="KW-1185">Reference proteome</keyword>
<dbReference type="OrthoDB" id="6247875at2759"/>
<evidence type="ECO:0000259" key="5">
    <source>
        <dbReference type="PROSITE" id="PS50118"/>
    </source>
</evidence>
<evidence type="ECO:0000256" key="1">
    <source>
        <dbReference type="ARBA" id="ARBA00023125"/>
    </source>
</evidence>
<feature type="compositionally biased region" description="Polar residues" evidence="4">
    <location>
        <begin position="28"/>
        <end position="40"/>
    </location>
</feature>
<dbReference type="Pfam" id="PF00505">
    <property type="entry name" value="HMG_box"/>
    <property type="match status" value="1"/>
</dbReference>
<dbReference type="Gene3D" id="1.10.30.10">
    <property type="entry name" value="High mobility group box domain"/>
    <property type="match status" value="1"/>
</dbReference>
<accession>A0A8H5H5N4</accession>
<proteinExistence type="predicted"/>
<dbReference type="PROSITE" id="PS50118">
    <property type="entry name" value="HMG_BOX_2"/>
    <property type="match status" value="1"/>
</dbReference>
<dbReference type="CDD" id="cd01389">
    <property type="entry name" value="HMG-box_ROX1-like"/>
    <property type="match status" value="1"/>
</dbReference>
<comment type="caution">
    <text evidence="6">The sequence shown here is derived from an EMBL/GenBank/DDBJ whole genome shotgun (WGS) entry which is preliminary data.</text>
</comment>
<evidence type="ECO:0000313" key="6">
    <source>
        <dbReference type="EMBL" id="KAF5377238.1"/>
    </source>
</evidence>
<protein>
    <recommendedName>
        <fullName evidence="5">HMG box domain-containing protein</fullName>
    </recommendedName>
</protein>
<name>A0A8H5H5N4_9AGAR</name>
<dbReference type="SMART" id="SM00398">
    <property type="entry name" value="HMG"/>
    <property type="match status" value="1"/>
</dbReference>
<dbReference type="InterPro" id="IPR009071">
    <property type="entry name" value="HMG_box_dom"/>
</dbReference>
<evidence type="ECO:0000256" key="3">
    <source>
        <dbReference type="PROSITE-ProRule" id="PRU00267"/>
    </source>
</evidence>
<dbReference type="PANTHER" id="PTHR45789">
    <property type="entry name" value="FI18025P1"/>
    <property type="match status" value="1"/>
</dbReference>
<dbReference type="SUPFAM" id="SSF47095">
    <property type="entry name" value="HMG-box"/>
    <property type="match status" value="1"/>
</dbReference>
<keyword evidence="2 3" id="KW-0539">Nucleus</keyword>
<dbReference type="PANTHER" id="PTHR45789:SF2">
    <property type="entry name" value="FI18025P1"/>
    <property type="match status" value="1"/>
</dbReference>
<dbReference type="Proteomes" id="UP000565441">
    <property type="component" value="Unassembled WGS sequence"/>
</dbReference>
<feature type="DNA-binding region" description="HMG box" evidence="3">
    <location>
        <begin position="88"/>
        <end position="158"/>
    </location>
</feature>
<evidence type="ECO:0000256" key="2">
    <source>
        <dbReference type="ARBA" id="ARBA00023242"/>
    </source>
</evidence>
<feature type="region of interest" description="Disordered" evidence="4">
    <location>
        <begin position="1"/>
        <end position="94"/>
    </location>
</feature>
<dbReference type="AlphaFoldDB" id="A0A8H5H5N4"/>
<dbReference type="GO" id="GO:0000978">
    <property type="term" value="F:RNA polymerase II cis-regulatory region sequence-specific DNA binding"/>
    <property type="evidence" value="ECO:0007669"/>
    <property type="project" value="TreeGrafter"/>
</dbReference>
<dbReference type="GO" id="GO:0000981">
    <property type="term" value="F:DNA-binding transcription factor activity, RNA polymerase II-specific"/>
    <property type="evidence" value="ECO:0007669"/>
    <property type="project" value="TreeGrafter"/>
</dbReference>
<evidence type="ECO:0000256" key="4">
    <source>
        <dbReference type="SAM" id="MobiDB-lite"/>
    </source>
</evidence>
<organism evidence="6 7">
    <name type="scientific">Tricholomella constricta</name>
    <dbReference type="NCBI Taxonomy" id="117010"/>
    <lineage>
        <taxon>Eukaryota</taxon>
        <taxon>Fungi</taxon>
        <taxon>Dikarya</taxon>
        <taxon>Basidiomycota</taxon>
        <taxon>Agaricomycotina</taxon>
        <taxon>Agaricomycetes</taxon>
        <taxon>Agaricomycetidae</taxon>
        <taxon>Agaricales</taxon>
        <taxon>Tricholomatineae</taxon>
        <taxon>Lyophyllaceae</taxon>
        <taxon>Tricholomella</taxon>
    </lineage>
</organism>
<dbReference type="InterPro" id="IPR051356">
    <property type="entry name" value="SOX/SOX-like_TF"/>
</dbReference>
<keyword evidence="1 3" id="KW-0238">DNA-binding</keyword>
<feature type="domain" description="HMG box" evidence="5">
    <location>
        <begin position="88"/>
        <end position="158"/>
    </location>
</feature>
<evidence type="ECO:0000313" key="7">
    <source>
        <dbReference type="Proteomes" id="UP000565441"/>
    </source>
</evidence>
<sequence>MHLYGDDTIPSIRRSRRLSKQEPKNYYEGSQETTQYQRSTELPVIVGPSQSPTSTELAQSHLPELSSPYSLSEQPRVSHSRRRPKGNPPRPPNAFMLFRSDFWAKEKQKEFPIERDHRDISRIAGHCWNNLGDVERARYKKLAAQRKELHTLEFPGYRYVPSNRRDRAVKRKATRKGAEEEEERCRKLASFVMEGLSHADLREAMKATEKKPDRAVAIHIPSPGPSRPHRRRSRIVAARHAISPTSKEVKVEKQESPVSELFDIAIESSEDTLPIEEGFERNPPVVKKEDEDLNLEVYSHLRPPGYDVVDSQFGVKQPAGSLAPDTCLWYNLDEANPIGDIQSFSDNALDLDFAVDFTNPFGHSNESLFTSHFTPTPDQLLGAYRGTSSAFTTTVDLSSSGNYDSEMSQYFHFDF</sequence>
<reference evidence="6 7" key="1">
    <citation type="journal article" date="2020" name="ISME J.">
        <title>Uncovering the hidden diversity of litter-decomposition mechanisms in mushroom-forming fungi.</title>
        <authorList>
            <person name="Floudas D."/>
            <person name="Bentzer J."/>
            <person name="Ahren D."/>
            <person name="Johansson T."/>
            <person name="Persson P."/>
            <person name="Tunlid A."/>
        </authorList>
    </citation>
    <scope>NUCLEOTIDE SEQUENCE [LARGE SCALE GENOMIC DNA]</scope>
    <source>
        <strain evidence="6 7">CBS 661.87</strain>
    </source>
</reference>
<dbReference type="InterPro" id="IPR036910">
    <property type="entry name" value="HMG_box_dom_sf"/>
</dbReference>